<dbReference type="OrthoDB" id="6222486at2759"/>
<dbReference type="InterPro" id="IPR013924">
    <property type="entry name" value="RNase_H2_suC"/>
</dbReference>
<evidence type="ECO:0000313" key="2">
    <source>
        <dbReference type="EMBL" id="TFY51275.1"/>
    </source>
</evidence>
<proteinExistence type="predicted"/>
<dbReference type="EMBL" id="SEOQ01001563">
    <property type="protein sequence ID" value="TFY51275.1"/>
    <property type="molecule type" value="Genomic_DNA"/>
</dbReference>
<feature type="region of interest" description="Disordered" evidence="1">
    <location>
        <begin position="152"/>
        <end position="202"/>
    </location>
</feature>
<protein>
    <submittedName>
        <fullName evidence="2">Uncharacterized protein</fullName>
    </submittedName>
</protein>
<dbReference type="PANTHER" id="PTHR47204:SF1">
    <property type="entry name" value="RIBONUCLEASE H2 SUBUNIT C"/>
    <property type="match status" value="1"/>
</dbReference>
<dbReference type="Gene3D" id="2.40.128.680">
    <property type="match status" value="1"/>
</dbReference>
<dbReference type="Pfam" id="PF08615">
    <property type="entry name" value="RNase_H2_suC"/>
    <property type="match status" value="1"/>
</dbReference>
<dbReference type="GO" id="GO:0032299">
    <property type="term" value="C:ribonuclease H2 complex"/>
    <property type="evidence" value="ECO:0007669"/>
    <property type="project" value="InterPro"/>
</dbReference>
<feature type="compositionally biased region" description="Acidic residues" evidence="1">
    <location>
        <begin position="187"/>
        <end position="201"/>
    </location>
</feature>
<dbReference type="CDD" id="cd09271">
    <property type="entry name" value="RNase_H2-C"/>
    <property type="match status" value="1"/>
</dbReference>
<accession>A0A4Y9XMG2</accession>
<feature type="compositionally biased region" description="Basic and acidic residues" evidence="1">
    <location>
        <begin position="154"/>
        <end position="165"/>
    </location>
</feature>
<dbReference type="AlphaFoldDB" id="A0A4Y9XMG2"/>
<feature type="compositionally biased region" description="Low complexity" evidence="1">
    <location>
        <begin position="82"/>
        <end position="98"/>
    </location>
</feature>
<feature type="region of interest" description="Disordered" evidence="1">
    <location>
        <begin position="38"/>
        <end position="98"/>
    </location>
</feature>
<dbReference type="GO" id="GO:0006401">
    <property type="term" value="P:RNA catabolic process"/>
    <property type="evidence" value="ECO:0007669"/>
    <property type="project" value="InterPro"/>
</dbReference>
<comment type="caution">
    <text evidence="2">The sequence shown here is derived from an EMBL/GenBank/DDBJ whole genome shotgun (WGS) entry which is preliminary data.</text>
</comment>
<keyword evidence="3" id="KW-1185">Reference proteome</keyword>
<dbReference type="STRING" id="205917.A0A4Y9XMG2"/>
<reference evidence="2 3" key="1">
    <citation type="submission" date="2019-02" db="EMBL/GenBank/DDBJ databases">
        <title>Genome sequencing of the rare red list fungi Dentipellis fragilis.</title>
        <authorList>
            <person name="Buettner E."/>
            <person name="Kellner H."/>
        </authorList>
    </citation>
    <scope>NUCLEOTIDE SEQUENCE [LARGE SCALE GENOMIC DNA]</scope>
    <source>
        <strain evidence="2 3">DSM 105465</strain>
    </source>
</reference>
<evidence type="ECO:0000313" key="3">
    <source>
        <dbReference type="Proteomes" id="UP000298327"/>
    </source>
</evidence>
<gene>
    <name evidence="2" type="ORF">EVG20_g11077</name>
</gene>
<dbReference type="PANTHER" id="PTHR47204">
    <property type="entry name" value="OS02G0168900 PROTEIN"/>
    <property type="match status" value="1"/>
</dbReference>
<feature type="compositionally biased region" description="Pro residues" evidence="1">
    <location>
        <begin position="49"/>
        <end position="58"/>
    </location>
</feature>
<sequence>MSAPNITIEHPKVIPPLKEPHLMPFHIAHTGPAPVSTYFRIKPATSSSPEPPQLPTPPCLASQGSLSSDKENASAKIEVAEEPQSQQSTSTSTTPPPASTLEAAVAEIFVEVGPPELSNHKPRFVSAFRGRTVHGLSVALPAGYGGIILQGDAETSHHGKPDATEASKTTRKGKERRSTRGKPAAADEVDENADMEVDEDDAPRTRMLRPTARFDSFTLWNPDIPPDLGQDNYVRSLTEWITLASEVCPPPPYSLL</sequence>
<name>A0A4Y9XMG2_9AGAM</name>
<dbReference type="Proteomes" id="UP000298327">
    <property type="component" value="Unassembled WGS sequence"/>
</dbReference>
<evidence type="ECO:0000256" key="1">
    <source>
        <dbReference type="SAM" id="MobiDB-lite"/>
    </source>
</evidence>
<feature type="compositionally biased region" description="Basic residues" evidence="1">
    <location>
        <begin position="169"/>
        <end position="180"/>
    </location>
</feature>
<organism evidence="2 3">
    <name type="scientific">Dentipellis fragilis</name>
    <dbReference type="NCBI Taxonomy" id="205917"/>
    <lineage>
        <taxon>Eukaryota</taxon>
        <taxon>Fungi</taxon>
        <taxon>Dikarya</taxon>
        <taxon>Basidiomycota</taxon>
        <taxon>Agaricomycotina</taxon>
        <taxon>Agaricomycetes</taxon>
        <taxon>Russulales</taxon>
        <taxon>Hericiaceae</taxon>
        <taxon>Dentipellis</taxon>
    </lineage>
</organism>